<accession>A0A2G9YQV0</accession>
<dbReference type="InterPro" id="IPR036388">
    <property type="entry name" value="WH-like_DNA-bd_sf"/>
</dbReference>
<comment type="similarity">
    <text evidence="2 5">Belongs to the RecX family.</text>
</comment>
<evidence type="ECO:0000259" key="6">
    <source>
        <dbReference type="Pfam" id="PF02631"/>
    </source>
</evidence>
<evidence type="ECO:0000256" key="3">
    <source>
        <dbReference type="ARBA" id="ARBA00018111"/>
    </source>
</evidence>
<evidence type="ECO:0000256" key="2">
    <source>
        <dbReference type="ARBA" id="ARBA00009695"/>
    </source>
</evidence>
<dbReference type="Pfam" id="PF21981">
    <property type="entry name" value="RecX_HTH3"/>
    <property type="match status" value="1"/>
</dbReference>
<evidence type="ECO:0000256" key="5">
    <source>
        <dbReference type="HAMAP-Rule" id="MF_01114"/>
    </source>
</evidence>
<dbReference type="InterPro" id="IPR053924">
    <property type="entry name" value="RecX_HTH_2nd"/>
</dbReference>
<reference evidence="9 10" key="1">
    <citation type="submission" date="2017-09" db="EMBL/GenBank/DDBJ databases">
        <title>Depth-based differentiation of microbial function through sediment-hosted aquifers and enrichment of novel symbionts in the deep terrestrial subsurface.</title>
        <authorList>
            <person name="Probst A.J."/>
            <person name="Ladd B."/>
            <person name="Jarett J.K."/>
            <person name="Geller-Mcgrath D.E."/>
            <person name="Sieber C.M."/>
            <person name="Emerson J.B."/>
            <person name="Anantharaman K."/>
            <person name="Thomas B.C."/>
            <person name="Malmstrom R."/>
            <person name="Stieglmeier M."/>
            <person name="Klingl A."/>
            <person name="Woyke T."/>
            <person name="Ryan C.M."/>
            <person name="Banfield J.F."/>
        </authorList>
    </citation>
    <scope>NUCLEOTIDE SEQUENCE [LARGE SCALE GENOMIC DNA]</scope>
    <source>
        <strain evidence="9">CG23_combo_of_CG06-09_8_20_14_all_40_13</strain>
    </source>
</reference>
<dbReference type="InterPro" id="IPR053926">
    <property type="entry name" value="RecX_HTH_1st"/>
</dbReference>
<comment type="caution">
    <text evidence="9">The sequence shown here is derived from an EMBL/GenBank/DDBJ whole genome shotgun (WGS) entry which is preliminary data.</text>
</comment>
<dbReference type="AlphaFoldDB" id="A0A2G9YQV0"/>
<dbReference type="PANTHER" id="PTHR33602:SF1">
    <property type="entry name" value="REGULATORY PROTEIN RECX FAMILY PROTEIN"/>
    <property type="match status" value="1"/>
</dbReference>
<dbReference type="GO" id="GO:0005737">
    <property type="term" value="C:cytoplasm"/>
    <property type="evidence" value="ECO:0007669"/>
    <property type="project" value="UniProtKB-SubCell"/>
</dbReference>
<feature type="domain" description="RecX first three-helical" evidence="8">
    <location>
        <begin position="6"/>
        <end position="45"/>
    </location>
</feature>
<organism evidence="9 10">
    <name type="scientific">Candidatus Nealsonbacteria bacterium CG23_combo_of_CG06-09_8_20_14_all_40_13</name>
    <dbReference type="NCBI Taxonomy" id="1974724"/>
    <lineage>
        <taxon>Bacteria</taxon>
        <taxon>Candidatus Nealsoniibacteriota</taxon>
    </lineage>
</organism>
<dbReference type="Gene3D" id="1.10.10.10">
    <property type="entry name" value="Winged helix-like DNA-binding domain superfamily/Winged helix DNA-binding domain"/>
    <property type="match status" value="3"/>
</dbReference>
<dbReference type="InterPro" id="IPR003783">
    <property type="entry name" value="Regulatory_RecX"/>
</dbReference>
<protein>
    <recommendedName>
        <fullName evidence="3 5">Regulatory protein RecX</fullName>
    </recommendedName>
</protein>
<feature type="domain" description="RecX third three-helical" evidence="7">
    <location>
        <begin position="100"/>
        <end position="146"/>
    </location>
</feature>
<gene>
    <name evidence="5" type="primary">recX</name>
    <name evidence="9" type="ORF">COX39_02610</name>
</gene>
<name>A0A2G9YQV0_9BACT</name>
<evidence type="ECO:0000256" key="4">
    <source>
        <dbReference type="ARBA" id="ARBA00022490"/>
    </source>
</evidence>
<keyword evidence="4 5" id="KW-0963">Cytoplasm</keyword>
<dbReference type="PANTHER" id="PTHR33602">
    <property type="entry name" value="REGULATORY PROTEIN RECX FAMILY PROTEIN"/>
    <property type="match status" value="1"/>
</dbReference>
<feature type="domain" description="RecX second three-helical" evidence="6">
    <location>
        <begin position="52"/>
        <end position="93"/>
    </location>
</feature>
<comment type="function">
    <text evidence="5">Modulates RecA activity.</text>
</comment>
<dbReference type="Proteomes" id="UP000231567">
    <property type="component" value="Unassembled WGS sequence"/>
</dbReference>
<dbReference type="InterPro" id="IPR053925">
    <property type="entry name" value="RecX_HTH_3rd"/>
</dbReference>
<dbReference type="Pfam" id="PF02631">
    <property type="entry name" value="RecX_HTH2"/>
    <property type="match status" value="1"/>
</dbReference>
<evidence type="ECO:0000313" key="9">
    <source>
        <dbReference type="EMBL" id="PIP21522.1"/>
    </source>
</evidence>
<evidence type="ECO:0000313" key="10">
    <source>
        <dbReference type="Proteomes" id="UP000231567"/>
    </source>
</evidence>
<evidence type="ECO:0000256" key="1">
    <source>
        <dbReference type="ARBA" id="ARBA00004496"/>
    </source>
</evidence>
<sequence>MEEEKALRAALHLLKIRDRSIFELKSRLKRKKFPPAIIDKIIAKLLTQKLLDDEKFAKLWIDFRSSFRPKGERVLRLELQKFGLAQEIIDQALKGQSSQDVQFELAYKAALKKRAFKTLPPDEFHQKITGFLARRGFSWEVIQQVIAKMSKSEQLG</sequence>
<dbReference type="GO" id="GO:0006282">
    <property type="term" value="P:regulation of DNA repair"/>
    <property type="evidence" value="ECO:0007669"/>
    <property type="project" value="UniProtKB-UniRule"/>
</dbReference>
<evidence type="ECO:0000259" key="8">
    <source>
        <dbReference type="Pfam" id="PF21982"/>
    </source>
</evidence>
<dbReference type="Pfam" id="PF21982">
    <property type="entry name" value="RecX_HTH1"/>
    <property type="match status" value="1"/>
</dbReference>
<evidence type="ECO:0000259" key="7">
    <source>
        <dbReference type="Pfam" id="PF21981"/>
    </source>
</evidence>
<proteinExistence type="inferred from homology"/>
<dbReference type="HAMAP" id="MF_01114">
    <property type="entry name" value="RecX"/>
    <property type="match status" value="1"/>
</dbReference>
<comment type="subcellular location">
    <subcellularLocation>
        <location evidence="1 5">Cytoplasm</location>
    </subcellularLocation>
</comment>
<dbReference type="EMBL" id="PCRM01000035">
    <property type="protein sequence ID" value="PIP21522.1"/>
    <property type="molecule type" value="Genomic_DNA"/>
</dbReference>